<feature type="domain" description="VanZ-like" evidence="3">
    <location>
        <begin position="46"/>
        <end position="171"/>
    </location>
</feature>
<dbReference type="EMBL" id="DVHF01000058">
    <property type="protein sequence ID" value="HIR57041.1"/>
    <property type="molecule type" value="Genomic_DNA"/>
</dbReference>
<evidence type="ECO:0000256" key="1">
    <source>
        <dbReference type="SAM" id="MobiDB-lite"/>
    </source>
</evidence>
<dbReference type="InterPro" id="IPR006976">
    <property type="entry name" value="VanZ-like"/>
</dbReference>
<feature type="transmembrane region" description="Helical" evidence="2">
    <location>
        <begin position="124"/>
        <end position="145"/>
    </location>
</feature>
<evidence type="ECO:0000313" key="5">
    <source>
        <dbReference type="Proteomes" id="UP000886785"/>
    </source>
</evidence>
<feature type="region of interest" description="Disordered" evidence="1">
    <location>
        <begin position="1"/>
        <end position="29"/>
    </location>
</feature>
<sequence length="186" mass="20628">MATLHRKDRYSGDVPSVRTNGTGGGSQPAAAGKYQRVLRILFPAATVLFVLFIFGNSLQNGTESGSRSGFVVQLLENMLGFFGLKVEITEFFIRKSAHFAEYFVLGMLLFATLRVYVRQWKDKIFIPLFFGLLVPVCDEFLQLFVPGRSGQVSDVVLDFSGVLTGIGVLIVIFTAVSKRRPQKKLP</sequence>
<feature type="transmembrane region" description="Helical" evidence="2">
    <location>
        <begin position="157"/>
        <end position="176"/>
    </location>
</feature>
<accession>A0A9D1DQ98</accession>
<proteinExistence type="predicted"/>
<gene>
    <name evidence="4" type="ORF">IAA54_05175</name>
</gene>
<name>A0A9D1DQ98_9FIRM</name>
<reference evidence="4" key="2">
    <citation type="journal article" date="2021" name="PeerJ">
        <title>Extensive microbial diversity within the chicken gut microbiome revealed by metagenomics and culture.</title>
        <authorList>
            <person name="Gilroy R."/>
            <person name="Ravi A."/>
            <person name="Getino M."/>
            <person name="Pursley I."/>
            <person name="Horton D.L."/>
            <person name="Alikhan N.F."/>
            <person name="Baker D."/>
            <person name="Gharbi K."/>
            <person name="Hall N."/>
            <person name="Watson M."/>
            <person name="Adriaenssens E.M."/>
            <person name="Foster-Nyarko E."/>
            <person name="Jarju S."/>
            <person name="Secka A."/>
            <person name="Antonio M."/>
            <person name="Oren A."/>
            <person name="Chaudhuri R.R."/>
            <person name="La Ragione R."/>
            <person name="Hildebrand F."/>
            <person name="Pallen M.J."/>
        </authorList>
    </citation>
    <scope>NUCLEOTIDE SEQUENCE</scope>
    <source>
        <strain evidence="4">ChiSjej1B19-7085</strain>
    </source>
</reference>
<feature type="transmembrane region" description="Helical" evidence="2">
    <location>
        <begin position="37"/>
        <end position="55"/>
    </location>
</feature>
<dbReference type="Proteomes" id="UP000886785">
    <property type="component" value="Unassembled WGS sequence"/>
</dbReference>
<dbReference type="PANTHER" id="PTHR28008">
    <property type="entry name" value="DOMAIN PROTEIN, PUTATIVE (AFU_ORTHOLOGUE AFUA_3G10980)-RELATED"/>
    <property type="match status" value="1"/>
</dbReference>
<feature type="transmembrane region" description="Helical" evidence="2">
    <location>
        <begin position="99"/>
        <end position="117"/>
    </location>
</feature>
<evidence type="ECO:0000313" key="4">
    <source>
        <dbReference type="EMBL" id="HIR57041.1"/>
    </source>
</evidence>
<dbReference type="Pfam" id="PF04892">
    <property type="entry name" value="VanZ"/>
    <property type="match status" value="1"/>
</dbReference>
<dbReference type="AlphaFoldDB" id="A0A9D1DQ98"/>
<evidence type="ECO:0000259" key="3">
    <source>
        <dbReference type="Pfam" id="PF04892"/>
    </source>
</evidence>
<reference evidence="4" key="1">
    <citation type="submission" date="2020-10" db="EMBL/GenBank/DDBJ databases">
        <authorList>
            <person name="Gilroy R."/>
        </authorList>
    </citation>
    <scope>NUCLEOTIDE SEQUENCE</scope>
    <source>
        <strain evidence="4">ChiSjej1B19-7085</strain>
    </source>
</reference>
<keyword evidence="2" id="KW-0812">Transmembrane</keyword>
<evidence type="ECO:0000256" key="2">
    <source>
        <dbReference type="SAM" id="Phobius"/>
    </source>
</evidence>
<comment type="caution">
    <text evidence="4">The sequence shown here is derived from an EMBL/GenBank/DDBJ whole genome shotgun (WGS) entry which is preliminary data.</text>
</comment>
<dbReference type="NCBIfam" id="NF037970">
    <property type="entry name" value="vanZ_1"/>
    <property type="match status" value="1"/>
</dbReference>
<keyword evidence="2" id="KW-0472">Membrane</keyword>
<organism evidence="4 5">
    <name type="scientific">Candidatus Gallacutalibacter pullicola</name>
    <dbReference type="NCBI Taxonomy" id="2840830"/>
    <lineage>
        <taxon>Bacteria</taxon>
        <taxon>Bacillati</taxon>
        <taxon>Bacillota</taxon>
        <taxon>Clostridia</taxon>
        <taxon>Eubacteriales</taxon>
        <taxon>Candidatus Gallacutalibacter</taxon>
    </lineage>
</organism>
<protein>
    <submittedName>
        <fullName evidence="4">VanZ family protein</fullName>
    </submittedName>
</protein>
<keyword evidence="2" id="KW-1133">Transmembrane helix</keyword>
<dbReference type="PANTHER" id="PTHR28008:SF1">
    <property type="entry name" value="DOMAIN PROTEIN, PUTATIVE (AFU_ORTHOLOGUE AFUA_3G10980)-RELATED"/>
    <property type="match status" value="1"/>
</dbReference>